<dbReference type="Pfam" id="PF07690">
    <property type="entry name" value="MFS_1"/>
    <property type="match status" value="2"/>
</dbReference>
<evidence type="ECO:0000256" key="5">
    <source>
        <dbReference type="ARBA" id="ARBA00023136"/>
    </source>
</evidence>
<evidence type="ECO:0000256" key="1">
    <source>
        <dbReference type="ARBA" id="ARBA00004141"/>
    </source>
</evidence>
<dbReference type="InterPro" id="IPR011701">
    <property type="entry name" value="MFS"/>
</dbReference>
<feature type="transmembrane region" description="Helical" evidence="7">
    <location>
        <begin position="103"/>
        <end position="122"/>
    </location>
</feature>
<keyword evidence="4 7" id="KW-1133">Transmembrane helix</keyword>
<accession>A0ABR3JS41</accession>
<dbReference type="PANTHER" id="PTHR42718">
    <property type="entry name" value="MAJOR FACILITATOR SUPERFAMILY MULTIDRUG TRANSPORTER MFSC"/>
    <property type="match status" value="1"/>
</dbReference>
<evidence type="ECO:0000256" key="7">
    <source>
        <dbReference type="SAM" id="Phobius"/>
    </source>
</evidence>
<feature type="transmembrane region" description="Helical" evidence="7">
    <location>
        <begin position="73"/>
        <end position="91"/>
    </location>
</feature>
<feature type="transmembrane region" description="Helical" evidence="7">
    <location>
        <begin position="196"/>
        <end position="215"/>
    </location>
</feature>
<feature type="transmembrane region" description="Helical" evidence="7">
    <location>
        <begin position="377"/>
        <end position="398"/>
    </location>
</feature>
<evidence type="ECO:0000256" key="3">
    <source>
        <dbReference type="ARBA" id="ARBA00022692"/>
    </source>
</evidence>
<feature type="transmembrane region" description="Helical" evidence="7">
    <location>
        <begin position="258"/>
        <end position="278"/>
    </location>
</feature>
<evidence type="ECO:0000313" key="9">
    <source>
        <dbReference type="EMBL" id="KAL0957896.1"/>
    </source>
</evidence>
<comment type="subcellular location">
    <subcellularLocation>
        <location evidence="1">Membrane</location>
        <topology evidence="1">Multi-pass membrane protein</topology>
    </subcellularLocation>
</comment>
<dbReference type="InterPro" id="IPR036259">
    <property type="entry name" value="MFS_trans_sf"/>
</dbReference>
<keyword evidence="3 7" id="KW-0812">Transmembrane</keyword>
<dbReference type="Proteomes" id="UP001556367">
    <property type="component" value="Unassembled WGS sequence"/>
</dbReference>
<evidence type="ECO:0000256" key="2">
    <source>
        <dbReference type="ARBA" id="ARBA00022448"/>
    </source>
</evidence>
<evidence type="ECO:0000256" key="4">
    <source>
        <dbReference type="ARBA" id="ARBA00022989"/>
    </source>
</evidence>
<feature type="transmembrane region" description="Helical" evidence="7">
    <location>
        <begin position="128"/>
        <end position="149"/>
    </location>
</feature>
<feature type="transmembrane region" description="Helical" evidence="7">
    <location>
        <begin position="227"/>
        <end position="246"/>
    </location>
</feature>
<dbReference type="SUPFAM" id="SSF103473">
    <property type="entry name" value="MFS general substrate transporter"/>
    <property type="match status" value="2"/>
</dbReference>
<feature type="domain" description="Major facilitator superfamily (MFS) profile" evidence="8">
    <location>
        <begin position="37"/>
        <end position="528"/>
    </location>
</feature>
<comment type="caution">
    <text evidence="9">The sequence shown here is derived from an EMBL/GenBank/DDBJ whole genome shotgun (WGS) entry which is preliminary data.</text>
</comment>
<dbReference type="EMBL" id="JASNQZ010000004">
    <property type="protein sequence ID" value="KAL0957896.1"/>
    <property type="molecule type" value="Genomic_DNA"/>
</dbReference>
<feature type="transmembrane region" description="Helical" evidence="7">
    <location>
        <begin position="441"/>
        <end position="465"/>
    </location>
</feature>
<proteinExistence type="predicted"/>
<feature type="compositionally biased region" description="Basic and acidic residues" evidence="6">
    <location>
        <begin position="1"/>
        <end position="21"/>
    </location>
</feature>
<name>A0ABR3JS41_9AGAR</name>
<protein>
    <recommendedName>
        <fullName evidence="8">Major facilitator superfamily (MFS) profile domain-containing protein</fullName>
    </recommendedName>
</protein>
<feature type="transmembrane region" description="Helical" evidence="7">
    <location>
        <begin position="161"/>
        <end position="184"/>
    </location>
</feature>
<evidence type="ECO:0000313" key="10">
    <source>
        <dbReference type="Proteomes" id="UP001556367"/>
    </source>
</evidence>
<feature type="region of interest" description="Disordered" evidence="6">
    <location>
        <begin position="529"/>
        <end position="558"/>
    </location>
</feature>
<keyword evidence="5 7" id="KW-0472">Membrane</keyword>
<organism evidence="9 10">
    <name type="scientific">Hohenbuehelia grisea</name>
    <dbReference type="NCBI Taxonomy" id="104357"/>
    <lineage>
        <taxon>Eukaryota</taxon>
        <taxon>Fungi</taxon>
        <taxon>Dikarya</taxon>
        <taxon>Basidiomycota</taxon>
        <taxon>Agaricomycotina</taxon>
        <taxon>Agaricomycetes</taxon>
        <taxon>Agaricomycetidae</taxon>
        <taxon>Agaricales</taxon>
        <taxon>Pleurotineae</taxon>
        <taxon>Pleurotaceae</taxon>
        <taxon>Hohenbuehelia</taxon>
    </lineage>
</organism>
<evidence type="ECO:0000256" key="6">
    <source>
        <dbReference type="SAM" id="MobiDB-lite"/>
    </source>
</evidence>
<feature type="transmembrane region" description="Helical" evidence="7">
    <location>
        <begin position="315"/>
        <end position="334"/>
    </location>
</feature>
<evidence type="ECO:0000259" key="8">
    <source>
        <dbReference type="PROSITE" id="PS50850"/>
    </source>
</evidence>
<dbReference type="PANTHER" id="PTHR42718:SF9">
    <property type="entry name" value="MAJOR FACILITATOR SUPERFAMILY MULTIDRUG TRANSPORTER MFSC"/>
    <property type="match status" value="1"/>
</dbReference>
<dbReference type="Gene3D" id="1.20.1250.20">
    <property type="entry name" value="MFS general substrate transporter like domains"/>
    <property type="match status" value="1"/>
</dbReference>
<dbReference type="InterPro" id="IPR020846">
    <property type="entry name" value="MFS_dom"/>
</dbReference>
<feature type="transmembrane region" description="Helical" evidence="7">
    <location>
        <begin position="404"/>
        <end position="429"/>
    </location>
</feature>
<reference evidence="10" key="1">
    <citation type="submission" date="2024-06" db="EMBL/GenBank/DDBJ databases">
        <title>Multi-omics analyses provide insights into the biosynthesis of the anticancer antibiotic pleurotin in Hohenbuehelia grisea.</title>
        <authorList>
            <person name="Weaver J.A."/>
            <person name="Alberti F."/>
        </authorList>
    </citation>
    <scope>NUCLEOTIDE SEQUENCE [LARGE SCALE GENOMIC DNA]</scope>
    <source>
        <strain evidence="10">T-177</strain>
    </source>
</reference>
<gene>
    <name evidence="9" type="ORF">HGRIS_000077</name>
</gene>
<sequence>MTEQHGDRKDEHGDCQSKDESLVATPPRRSPLRSVLIVATCTTAMVVNGSNMASGNIALPTIGRELDVPEAQLQWVVAAYSLASGCLLLLFGRVADLYGRKRTFVAGCAWLIILSIACSLSNDGITLSILRGLQGVGGAATIPSSIGILSHSFPPSRARSIAFATFAAGAPVGGAYGYQIGGVLTEFTRKTWRSTFYAAAGLAFLNLILGLIFMDPDVRSSEIDRRIDWLGALLVTAGLVLIFFVLGSGEVASKQWVTPYIIALLILGVLFLCLFVVWQRYLEQISDTLDYKPKWSTPPPLIKPSLWGRANGRMAAIMIIALLNFCCFIGWNFWQQLYYQRFLGLSPIHTAIRLLPLFVTGVLCNVLVAFVVSRVPIVYLLGFGTLITSCAALLFAQIQPSAPYWAFGFPAAILSVVGSDFTFASGTLFITRAALPHEQSVGGAVFQTMVQLGTAMGVTITTVVFNRVLDHELASLDLPANFPQQDVPKDRLLKCFHSAQWTAFAFGITAVLVSTIFFRGVGIVGHRKTQHSASASGHERVVPSQATGDAKMEKVPKH</sequence>
<keyword evidence="2" id="KW-0813">Transport</keyword>
<dbReference type="Gene3D" id="1.20.1720.10">
    <property type="entry name" value="Multidrug resistance protein D"/>
    <property type="match status" value="1"/>
</dbReference>
<feature type="transmembrane region" description="Helical" evidence="7">
    <location>
        <begin position="35"/>
        <end position="53"/>
    </location>
</feature>
<feature type="region of interest" description="Disordered" evidence="6">
    <location>
        <begin position="1"/>
        <end position="27"/>
    </location>
</feature>
<dbReference type="PROSITE" id="PS50850">
    <property type="entry name" value="MFS"/>
    <property type="match status" value="1"/>
</dbReference>
<keyword evidence="10" id="KW-1185">Reference proteome</keyword>
<feature type="transmembrane region" description="Helical" evidence="7">
    <location>
        <begin position="354"/>
        <end position="372"/>
    </location>
</feature>
<feature type="transmembrane region" description="Helical" evidence="7">
    <location>
        <begin position="499"/>
        <end position="518"/>
    </location>
</feature>